<keyword evidence="4" id="KW-1185">Reference proteome</keyword>
<feature type="signal peptide" evidence="2">
    <location>
        <begin position="1"/>
        <end position="17"/>
    </location>
</feature>
<gene>
    <name evidence="3" type="ORF">ABGN05_15580</name>
</gene>
<comment type="caution">
    <text evidence="3">The sequence shown here is derived from an EMBL/GenBank/DDBJ whole genome shotgun (WGS) entry which is preliminary data.</text>
</comment>
<dbReference type="EMBL" id="JBDPGJ010000003">
    <property type="protein sequence ID" value="MEX0407086.1"/>
    <property type="molecule type" value="Genomic_DNA"/>
</dbReference>
<feature type="chain" id="PRO_5046004197" description="Lipoprotein" evidence="2">
    <location>
        <begin position="18"/>
        <end position="144"/>
    </location>
</feature>
<dbReference type="PROSITE" id="PS51257">
    <property type="entry name" value="PROKAR_LIPOPROTEIN"/>
    <property type="match status" value="1"/>
</dbReference>
<evidence type="ECO:0000313" key="3">
    <source>
        <dbReference type="EMBL" id="MEX0407086.1"/>
    </source>
</evidence>
<name>A0ABV3SMF4_9HYPH</name>
<evidence type="ECO:0000256" key="2">
    <source>
        <dbReference type="SAM" id="SignalP"/>
    </source>
</evidence>
<protein>
    <recommendedName>
        <fullName evidence="5">Lipoprotein</fullName>
    </recommendedName>
</protein>
<keyword evidence="2" id="KW-0732">Signal</keyword>
<reference evidence="3 4" key="1">
    <citation type="submission" date="2024-05" db="EMBL/GenBank/DDBJ databases">
        <authorList>
            <person name="Jiang F."/>
        </authorList>
    </citation>
    <scope>NUCLEOTIDE SEQUENCE [LARGE SCALE GENOMIC DNA]</scope>
    <source>
        <strain evidence="3 4">LZ166</strain>
    </source>
</reference>
<feature type="coiled-coil region" evidence="1">
    <location>
        <begin position="61"/>
        <end position="128"/>
    </location>
</feature>
<organism evidence="3 4">
    <name type="scientific">Aquibium pacificus</name>
    <dbReference type="NCBI Taxonomy" id="3153579"/>
    <lineage>
        <taxon>Bacteria</taxon>
        <taxon>Pseudomonadati</taxon>
        <taxon>Pseudomonadota</taxon>
        <taxon>Alphaproteobacteria</taxon>
        <taxon>Hyphomicrobiales</taxon>
        <taxon>Phyllobacteriaceae</taxon>
        <taxon>Aquibium</taxon>
    </lineage>
</organism>
<evidence type="ECO:0000313" key="4">
    <source>
        <dbReference type="Proteomes" id="UP001556692"/>
    </source>
</evidence>
<evidence type="ECO:0008006" key="5">
    <source>
        <dbReference type="Google" id="ProtNLM"/>
    </source>
</evidence>
<dbReference type="RefSeq" id="WP_367954956.1">
    <property type="nucleotide sequence ID" value="NZ_JBDPGJ010000003.1"/>
</dbReference>
<accession>A0ABV3SMF4</accession>
<sequence>MTRQLILLAVFAGLTLAGCSDDDAQQKASGTEAVSTDAVIKEAPAAAPVAAEPAVPVLKKADQTDATREAALAEVRELRRAYSEADQALRDKQDEIAKAEAAGDQTRLTALRAELDALRDRYREQRVAYTTARDKLEATPAATE</sequence>
<proteinExistence type="predicted"/>
<keyword evidence="1" id="KW-0175">Coiled coil</keyword>
<evidence type="ECO:0000256" key="1">
    <source>
        <dbReference type="SAM" id="Coils"/>
    </source>
</evidence>
<dbReference type="Proteomes" id="UP001556692">
    <property type="component" value="Unassembled WGS sequence"/>
</dbReference>